<dbReference type="PANTHER" id="PTHR43162:SF1">
    <property type="entry name" value="PRESTALK A DIFFERENTIATION PROTEIN A"/>
    <property type="match status" value="1"/>
</dbReference>
<reference evidence="2 3" key="1">
    <citation type="submission" date="2019-05" db="EMBL/GenBank/DDBJ databases">
        <authorList>
            <person name="Hariharan J."/>
            <person name="Choudoir M.J."/>
            <person name="Diebold P."/>
            <person name="Panke-Buisse K."/>
            <person name="Buckley D.H."/>
        </authorList>
    </citation>
    <scope>NUCLEOTIDE SEQUENCE [LARGE SCALE GENOMIC DNA]</scope>
    <source>
        <strain evidence="2 3">SUN51</strain>
    </source>
</reference>
<dbReference type="Proteomes" id="UP000324965">
    <property type="component" value="Unassembled WGS sequence"/>
</dbReference>
<comment type="caution">
    <text evidence="2">The sequence shown here is derived from an EMBL/GenBank/DDBJ whole genome shotgun (WGS) entry which is preliminary data.</text>
</comment>
<dbReference type="EMBL" id="VDFC01000023">
    <property type="protein sequence ID" value="KAA0940714.1"/>
    <property type="molecule type" value="Genomic_DNA"/>
</dbReference>
<accession>A0A5B0BEY7</accession>
<organism evidence="2 3">
    <name type="scientific">Streptomyces apricus</name>
    <dbReference type="NCBI Taxonomy" id="1828112"/>
    <lineage>
        <taxon>Bacteria</taxon>
        <taxon>Bacillati</taxon>
        <taxon>Actinomycetota</taxon>
        <taxon>Actinomycetes</taxon>
        <taxon>Kitasatosporales</taxon>
        <taxon>Streptomycetaceae</taxon>
        <taxon>Streptomyces</taxon>
    </lineage>
</organism>
<dbReference type="InterPro" id="IPR036291">
    <property type="entry name" value="NAD(P)-bd_dom_sf"/>
</dbReference>
<protein>
    <submittedName>
        <fullName evidence="2">NAD-dependent epimerase/dehydratase family protein</fullName>
    </submittedName>
</protein>
<gene>
    <name evidence="2" type="ORF">FGF04_07440</name>
</gene>
<feature type="domain" description="NAD(P)-binding" evidence="1">
    <location>
        <begin position="24"/>
        <end position="119"/>
    </location>
</feature>
<evidence type="ECO:0000313" key="3">
    <source>
        <dbReference type="Proteomes" id="UP000324965"/>
    </source>
</evidence>
<dbReference type="Gene3D" id="3.90.25.10">
    <property type="entry name" value="UDP-galactose 4-epimerase, domain 1"/>
    <property type="match status" value="1"/>
</dbReference>
<evidence type="ECO:0000313" key="2">
    <source>
        <dbReference type="EMBL" id="KAA0940714.1"/>
    </source>
</evidence>
<dbReference type="InterPro" id="IPR051604">
    <property type="entry name" value="Ergot_Alk_Oxidoreductase"/>
</dbReference>
<dbReference type="OrthoDB" id="3250520at2"/>
<dbReference type="InterPro" id="IPR016040">
    <property type="entry name" value="NAD(P)-bd_dom"/>
</dbReference>
<keyword evidence="3" id="KW-1185">Reference proteome</keyword>
<name>A0A5B0BEY7_9ACTN</name>
<sequence>MTAVPGTASGATAATASGAVLVLGATGTVGGRVAARLVAQGHRVRAASRRAGPVDGTEAVRFDWYDPDTYEGALDGVDRVHLVAPTDSATPADVMLPFLARARARGVRRAVLLSSSAIPAGGPAVGQVHEALPGLFDEWAVLRPSWFMQNFTGDHLHARSIREEGVIRTAAGEGRVAFVDADDIAAVAAHALTGARAPGADLVVTGPEALSHAEVAAVLTEVTGRAVVHRALTYEEMRDRLAASMPLEYAAMLAGLDRANAGGAEDRTTDTVLRLTGRRPRSFRDHVARAMQSVGAGAEAGAER</sequence>
<dbReference type="Gene3D" id="3.40.50.720">
    <property type="entry name" value="NAD(P)-binding Rossmann-like Domain"/>
    <property type="match status" value="1"/>
</dbReference>
<dbReference type="Pfam" id="PF13460">
    <property type="entry name" value="NAD_binding_10"/>
    <property type="match status" value="1"/>
</dbReference>
<evidence type="ECO:0000259" key="1">
    <source>
        <dbReference type="Pfam" id="PF13460"/>
    </source>
</evidence>
<proteinExistence type="predicted"/>
<dbReference type="PANTHER" id="PTHR43162">
    <property type="match status" value="1"/>
</dbReference>
<dbReference type="SUPFAM" id="SSF51735">
    <property type="entry name" value="NAD(P)-binding Rossmann-fold domains"/>
    <property type="match status" value="1"/>
</dbReference>
<dbReference type="AlphaFoldDB" id="A0A5B0BEY7"/>
<dbReference type="RefSeq" id="WP_149510457.1">
    <property type="nucleotide sequence ID" value="NZ_VDFC01000023.1"/>
</dbReference>